<keyword evidence="1" id="KW-0812">Transmembrane</keyword>
<reference evidence="3 4" key="1">
    <citation type="journal article" date="2008" name="Nature">
        <title>The Phaeodactylum genome reveals the evolutionary history of diatom genomes.</title>
        <authorList>
            <person name="Bowler C."/>
            <person name="Allen A.E."/>
            <person name="Badger J.H."/>
            <person name="Grimwood J."/>
            <person name="Jabbari K."/>
            <person name="Kuo A."/>
            <person name="Maheswari U."/>
            <person name="Martens C."/>
            <person name="Maumus F."/>
            <person name="Otillar R.P."/>
            <person name="Rayko E."/>
            <person name="Salamov A."/>
            <person name="Vandepoele K."/>
            <person name="Beszteri B."/>
            <person name="Gruber A."/>
            <person name="Heijde M."/>
            <person name="Katinka M."/>
            <person name="Mock T."/>
            <person name="Valentin K."/>
            <person name="Verret F."/>
            <person name="Berges J.A."/>
            <person name="Brownlee C."/>
            <person name="Cadoret J.P."/>
            <person name="Chiovitti A."/>
            <person name="Choi C.J."/>
            <person name="Coesel S."/>
            <person name="De Martino A."/>
            <person name="Detter J.C."/>
            <person name="Durkin C."/>
            <person name="Falciatore A."/>
            <person name="Fournet J."/>
            <person name="Haruta M."/>
            <person name="Huysman M.J."/>
            <person name="Jenkins B.D."/>
            <person name="Jiroutova K."/>
            <person name="Jorgensen R.E."/>
            <person name="Joubert Y."/>
            <person name="Kaplan A."/>
            <person name="Kroger N."/>
            <person name="Kroth P.G."/>
            <person name="La Roche J."/>
            <person name="Lindquist E."/>
            <person name="Lommer M."/>
            <person name="Martin-Jezequel V."/>
            <person name="Lopez P.J."/>
            <person name="Lucas S."/>
            <person name="Mangogna M."/>
            <person name="McGinnis K."/>
            <person name="Medlin L.K."/>
            <person name="Montsant A."/>
            <person name="Oudot-Le Secq M.P."/>
            <person name="Napoli C."/>
            <person name="Obornik M."/>
            <person name="Parker M.S."/>
            <person name="Petit J.L."/>
            <person name="Porcel B.M."/>
            <person name="Poulsen N."/>
            <person name="Robison M."/>
            <person name="Rychlewski L."/>
            <person name="Rynearson T.A."/>
            <person name="Schmutz J."/>
            <person name="Shapiro H."/>
            <person name="Siaut M."/>
            <person name="Stanley M."/>
            <person name="Sussman M.R."/>
            <person name="Taylor A.R."/>
            <person name="Vardi A."/>
            <person name="von Dassow P."/>
            <person name="Vyverman W."/>
            <person name="Willis A."/>
            <person name="Wyrwicz L.S."/>
            <person name="Rokhsar D.S."/>
            <person name="Weissenbach J."/>
            <person name="Armbrust E.V."/>
            <person name="Green B.R."/>
            <person name="Van de Peer Y."/>
            <person name="Grigoriev I.V."/>
        </authorList>
    </citation>
    <scope>NUCLEOTIDE SEQUENCE [LARGE SCALE GENOMIC DNA]</scope>
    <source>
        <strain evidence="3 4">CCAP 1055/1</strain>
    </source>
</reference>
<dbReference type="KEGG" id="pti:PHATRDRAFT_44466"/>
<name>B7FU76_PHATC</name>
<dbReference type="EMBL" id="CM000607">
    <property type="protein sequence ID" value="EEC50214.1"/>
    <property type="molecule type" value="Genomic_DNA"/>
</dbReference>
<feature type="transmembrane region" description="Helical" evidence="1">
    <location>
        <begin position="319"/>
        <end position="340"/>
    </location>
</feature>
<dbReference type="OMA" id="IKFLGCH"/>
<evidence type="ECO:0000256" key="2">
    <source>
        <dbReference type="SAM" id="SignalP"/>
    </source>
</evidence>
<proteinExistence type="predicted"/>
<dbReference type="OrthoDB" id="41670at2759"/>
<keyword evidence="1" id="KW-1133">Transmembrane helix</keyword>
<dbReference type="InParanoid" id="B7FU76"/>
<feature type="chain" id="PRO_5002855327" evidence="2">
    <location>
        <begin position="26"/>
        <end position="360"/>
    </location>
</feature>
<sequence length="360" mass="38947">MAKRTDFVMMVFPLLLTFALTKAAAFSTSEISGNSEALRLLISPERQLDQNSGGSDFIGQYSVKFQGCHHVQQWNNDADGEEDVRIKTKWLARFRLCPVDQCSSDRSAGCTSRYGDYVVDLDTFLQNFVSLQNGDACDQADEDCANNCSSDDSGCLQKCYQSYGAGYCLEEDKAEAYGFDVSQYLDCTQIDGGNDKAYYVGPYCANQGGDVRLGVFSDDTCTTFAQSGGSAFSNTFGFNLPYSSESLVTSQCVGCGSSDGNGNVETNQMCGNVYSMSGKCETRMAVDYPNESSCGYIEGIKVIREDGVIRSSTVRKSKAAAVSIGLFTTVSVLLAGYAFYLRTKLGRAQINLAAASQPLT</sequence>
<evidence type="ECO:0000313" key="4">
    <source>
        <dbReference type="Proteomes" id="UP000000759"/>
    </source>
</evidence>
<keyword evidence="1" id="KW-0472">Membrane</keyword>
<protein>
    <submittedName>
        <fullName evidence="3">Uncharacterized protein</fullName>
    </submittedName>
</protein>
<dbReference type="HOGENOM" id="CLU_056661_0_0_1"/>
<dbReference type="GeneID" id="7197699"/>
<organism evidence="3 4">
    <name type="scientific">Phaeodactylum tricornutum (strain CCAP 1055/1)</name>
    <dbReference type="NCBI Taxonomy" id="556484"/>
    <lineage>
        <taxon>Eukaryota</taxon>
        <taxon>Sar</taxon>
        <taxon>Stramenopiles</taxon>
        <taxon>Ochrophyta</taxon>
        <taxon>Bacillariophyta</taxon>
        <taxon>Bacillariophyceae</taxon>
        <taxon>Bacillariophycidae</taxon>
        <taxon>Naviculales</taxon>
        <taxon>Phaeodactylaceae</taxon>
        <taxon>Phaeodactylum</taxon>
    </lineage>
</organism>
<dbReference type="PaxDb" id="2850-Phatr44466"/>
<evidence type="ECO:0000313" key="3">
    <source>
        <dbReference type="EMBL" id="EEC50214.1"/>
    </source>
</evidence>
<feature type="signal peptide" evidence="2">
    <location>
        <begin position="1"/>
        <end position="25"/>
    </location>
</feature>
<dbReference type="Proteomes" id="UP000000759">
    <property type="component" value="Chromosome 4"/>
</dbReference>
<gene>
    <name evidence="3" type="ORF">PHATRDRAFT_44466</name>
</gene>
<dbReference type="RefSeq" id="XP_002178549.1">
    <property type="nucleotide sequence ID" value="XM_002178513.1"/>
</dbReference>
<evidence type="ECO:0000256" key="1">
    <source>
        <dbReference type="SAM" id="Phobius"/>
    </source>
</evidence>
<keyword evidence="4" id="KW-1185">Reference proteome</keyword>
<accession>B7FU76</accession>
<reference evidence="4" key="2">
    <citation type="submission" date="2008-08" db="EMBL/GenBank/DDBJ databases">
        <authorList>
            <consortium name="Diatom Consortium"/>
            <person name="Grigoriev I."/>
            <person name="Grimwood J."/>
            <person name="Kuo A."/>
            <person name="Otillar R.P."/>
            <person name="Salamov A."/>
            <person name="Detter J.C."/>
            <person name="Lindquist E."/>
            <person name="Shapiro H."/>
            <person name="Lucas S."/>
            <person name="Glavina del Rio T."/>
            <person name="Pitluck S."/>
            <person name="Rokhsar D."/>
            <person name="Bowler C."/>
        </authorList>
    </citation>
    <scope>GENOME REANNOTATION</scope>
    <source>
        <strain evidence="4">CCAP 1055/1</strain>
    </source>
</reference>
<keyword evidence="2" id="KW-0732">Signal</keyword>
<dbReference type="eggNOG" id="ENOG502SH89">
    <property type="taxonomic scope" value="Eukaryota"/>
</dbReference>
<dbReference type="AlphaFoldDB" id="B7FU76"/>